<dbReference type="Pfam" id="PF07730">
    <property type="entry name" value="HisKA_3"/>
    <property type="match status" value="1"/>
</dbReference>
<keyword evidence="9" id="KW-1133">Transmembrane helix</keyword>
<dbReference type="PANTHER" id="PTHR24421">
    <property type="entry name" value="NITRATE/NITRITE SENSOR PROTEIN NARX-RELATED"/>
    <property type="match status" value="1"/>
</dbReference>
<dbReference type="GO" id="GO:0005524">
    <property type="term" value="F:ATP binding"/>
    <property type="evidence" value="ECO:0007669"/>
    <property type="project" value="UniProtKB-KW"/>
</dbReference>
<evidence type="ECO:0000256" key="9">
    <source>
        <dbReference type="SAM" id="Phobius"/>
    </source>
</evidence>
<feature type="transmembrane region" description="Helical" evidence="9">
    <location>
        <begin position="6"/>
        <end position="28"/>
    </location>
</feature>
<protein>
    <recommendedName>
        <fullName evidence="2">histidine kinase</fullName>
        <ecNumber evidence="2">2.7.13.3</ecNumber>
    </recommendedName>
</protein>
<comment type="caution">
    <text evidence="11">The sequence shown here is derived from an EMBL/GenBank/DDBJ whole genome shotgun (WGS) entry which is preliminary data.</text>
</comment>
<dbReference type="SUPFAM" id="SSF55874">
    <property type="entry name" value="ATPase domain of HSP90 chaperone/DNA topoisomerase II/histidine kinase"/>
    <property type="match status" value="1"/>
</dbReference>
<dbReference type="GO" id="GO:0016020">
    <property type="term" value="C:membrane"/>
    <property type="evidence" value="ECO:0007669"/>
    <property type="project" value="InterPro"/>
</dbReference>
<reference evidence="11 12" key="1">
    <citation type="submission" date="2019-01" db="EMBL/GenBank/DDBJ databases">
        <title>Spirosoma flava sp. nov., a propanil-degrading bacterium isolated from herbicide-contaminated soil.</title>
        <authorList>
            <person name="Zhang L."/>
            <person name="Jiang J.-D."/>
        </authorList>
    </citation>
    <scope>NUCLEOTIDE SEQUENCE [LARGE SCALE GENOMIC DNA]</scope>
    <source>
        <strain evidence="11 12">TY50</strain>
    </source>
</reference>
<dbReference type="PROSITE" id="PS50109">
    <property type="entry name" value="HIS_KIN"/>
    <property type="match status" value="1"/>
</dbReference>
<evidence type="ECO:0000256" key="3">
    <source>
        <dbReference type="ARBA" id="ARBA00022553"/>
    </source>
</evidence>
<evidence type="ECO:0000313" key="12">
    <source>
        <dbReference type="Proteomes" id="UP000290407"/>
    </source>
</evidence>
<dbReference type="InterPro" id="IPR011712">
    <property type="entry name" value="Sig_transdc_His_kin_sub3_dim/P"/>
</dbReference>
<keyword evidence="9" id="KW-0812">Transmembrane</keyword>
<keyword evidence="12" id="KW-1185">Reference proteome</keyword>
<evidence type="ECO:0000256" key="7">
    <source>
        <dbReference type="ARBA" id="ARBA00022840"/>
    </source>
</evidence>
<dbReference type="AlphaFoldDB" id="A0A4Q2UKI4"/>
<feature type="domain" description="Histidine kinase" evidence="10">
    <location>
        <begin position="64"/>
        <end position="268"/>
    </location>
</feature>
<dbReference type="Proteomes" id="UP000290407">
    <property type="component" value="Unassembled WGS sequence"/>
</dbReference>
<sequence>MDSGFVIAVGTAVLLMMAVFIIIFVAYYQQKQAKQQLALKELQEQHRRELMAATFRGQEAERKRLAADLHDGIGTMLSVTKMSLNQVERQLNGDTLNMRTALQVQKTRAMIDETMTNVRRISRDLVPTTLDRFGLLPALEELAERASEGDILVRLDCPDDLQQLSPPLSLTLYRIAQELLNNAIRHARATQIDIQLYCLHMNNSVGEVRLSVIDDGVGFDFDAIMEDKRAGLGLRNIESRLSVVDGHVTFDVAPGRGSQIHVQVRLEDAETVGFMR</sequence>
<keyword evidence="4" id="KW-0808">Transferase</keyword>
<dbReference type="InterPro" id="IPR036890">
    <property type="entry name" value="HATPase_C_sf"/>
</dbReference>
<dbReference type="InterPro" id="IPR050482">
    <property type="entry name" value="Sensor_HK_TwoCompSys"/>
</dbReference>
<evidence type="ECO:0000259" key="10">
    <source>
        <dbReference type="PROSITE" id="PS50109"/>
    </source>
</evidence>
<dbReference type="EC" id="2.7.13.3" evidence="2"/>
<dbReference type="InterPro" id="IPR005467">
    <property type="entry name" value="His_kinase_dom"/>
</dbReference>
<dbReference type="GO" id="GO:0046983">
    <property type="term" value="F:protein dimerization activity"/>
    <property type="evidence" value="ECO:0007669"/>
    <property type="project" value="InterPro"/>
</dbReference>
<evidence type="ECO:0000256" key="4">
    <source>
        <dbReference type="ARBA" id="ARBA00022679"/>
    </source>
</evidence>
<organism evidence="11 12">
    <name type="scientific">Spirosoma sordidisoli</name>
    <dbReference type="NCBI Taxonomy" id="2502893"/>
    <lineage>
        <taxon>Bacteria</taxon>
        <taxon>Pseudomonadati</taxon>
        <taxon>Bacteroidota</taxon>
        <taxon>Cytophagia</taxon>
        <taxon>Cytophagales</taxon>
        <taxon>Cytophagaceae</taxon>
        <taxon>Spirosoma</taxon>
    </lineage>
</organism>
<keyword evidence="5" id="KW-0547">Nucleotide-binding</keyword>
<dbReference type="Gene3D" id="3.30.565.10">
    <property type="entry name" value="Histidine kinase-like ATPase, C-terminal domain"/>
    <property type="match status" value="1"/>
</dbReference>
<name>A0A4Q2UKI4_9BACT</name>
<dbReference type="CDD" id="cd16917">
    <property type="entry name" value="HATPase_UhpB-NarQ-NarX-like"/>
    <property type="match status" value="1"/>
</dbReference>
<dbReference type="SMART" id="SM00387">
    <property type="entry name" value="HATPase_c"/>
    <property type="match status" value="1"/>
</dbReference>
<dbReference type="Pfam" id="PF02518">
    <property type="entry name" value="HATPase_c"/>
    <property type="match status" value="1"/>
</dbReference>
<keyword evidence="6 11" id="KW-0418">Kinase</keyword>
<evidence type="ECO:0000313" key="11">
    <source>
        <dbReference type="EMBL" id="RYC67319.1"/>
    </source>
</evidence>
<keyword evidence="8" id="KW-0902">Two-component regulatory system</keyword>
<dbReference type="InterPro" id="IPR003594">
    <property type="entry name" value="HATPase_dom"/>
</dbReference>
<keyword evidence="9" id="KW-0472">Membrane</keyword>
<dbReference type="PANTHER" id="PTHR24421:SF10">
    <property type="entry name" value="NITRATE_NITRITE SENSOR PROTEIN NARQ"/>
    <property type="match status" value="1"/>
</dbReference>
<comment type="catalytic activity">
    <reaction evidence="1">
        <text>ATP + protein L-histidine = ADP + protein N-phospho-L-histidine.</text>
        <dbReference type="EC" id="2.7.13.3"/>
    </reaction>
</comment>
<dbReference type="RefSeq" id="WP_077924310.1">
    <property type="nucleotide sequence ID" value="NZ_SBLB01000008.1"/>
</dbReference>
<dbReference type="Gene3D" id="1.20.5.1930">
    <property type="match status" value="1"/>
</dbReference>
<evidence type="ECO:0000256" key="5">
    <source>
        <dbReference type="ARBA" id="ARBA00022741"/>
    </source>
</evidence>
<keyword evidence="7" id="KW-0067">ATP-binding</keyword>
<evidence type="ECO:0000256" key="2">
    <source>
        <dbReference type="ARBA" id="ARBA00012438"/>
    </source>
</evidence>
<dbReference type="GO" id="GO:0000155">
    <property type="term" value="F:phosphorelay sensor kinase activity"/>
    <property type="evidence" value="ECO:0007669"/>
    <property type="project" value="InterPro"/>
</dbReference>
<evidence type="ECO:0000256" key="6">
    <source>
        <dbReference type="ARBA" id="ARBA00022777"/>
    </source>
</evidence>
<keyword evidence="3" id="KW-0597">Phosphoprotein</keyword>
<proteinExistence type="predicted"/>
<evidence type="ECO:0000256" key="1">
    <source>
        <dbReference type="ARBA" id="ARBA00000085"/>
    </source>
</evidence>
<accession>A0A4Q2UKI4</accession>
<gene>
    <name evidence="11" type="ORF">EQG79_24710</name>
</gene>
<evidence type="ECO:0000256" key="8">
    <source>
        <dbReference type="ARBA" id="ARBA00023012"/>
    </source>
</evidence>
<dbReference type="EMBL" id="SBLB01000008">
    <property type="protein sequence ID" value="RYC67319.1"/>
    <property type="molecule type" value="Genomic_DNA"/>
</dbReference>